<dbReference type="PANTHER" id="PTHR12959">
    <property type="entry name" value="GPI TRANSAMIDASE COMPONENT PIG-T-RELATED"/>
    <property type="match status" value="1"/>
</dbReference>
<dbReference type="Proteomes" id="UP000275846">
    <property type="component" value="Unassembled WGS sequence"/>
</dbReference>
<sequence>GGVDAGSDGSVSAGGAVDYGAGGVSLSVSYGVGDSSAGAGVGVTGAGGGGVDDGVGDGDFGGAGYGGDDDAGSADGGSAAYCDDFQEELLVKDLGKGLSAFHFNFVTRQPHYESGSHNFHIFPKPLYQIISKYFVDEFKLSIVQGFWDRDAWGPSFVQTVNGGAEVWALFSPKATDIGKSWSFFLEALSGQFCASLSHLGLYKNSFSLKWPHRPSGLSENFTSENLAKYFRYGQLPHEELCTENFTPWAKLLPCKKLMGLASLLRPRSVFRARYNSLNIELRRVCSAPDCQHISVELPPWSLAVLLGGRLKEACPVASRSQIIVLQSRPRLTLSPSALPLNSSAWDPRRVFAVYDSHKVANSLIITTVESPGQQSGELTTPVSLMKYATGKGDIFGGVRIVLRNRMDVPVKAVLFDSAPWYTEIYYNSLNTNCQDTAGRSIEPCTADRVTFRPSVVRERMAVLEMLLTLPPNSLLTVSYSFKKLLMRWNEYPPDANHGVYLPAASVVFQLSAERLKRLHKRQKPVDWETALPMWAGTYADFFAADGRNRRVGDGLVRLYSEPVLVRLPVPDFSMPFNALCLVCSIVAIVFGSGHKAATNAMMPVLKVDGEDVDRPPLFRFLASLRRHILALISSCKGSQPHPKAE</sequence>
<dbReference type="AlphaFoldDB" id="A0A183TFE4"/>
<keyword evidence="2" id="KW-1185">Reference proteome</keyword>
<dbReference type="STRING" id="70667.A0A183TFE4"/>
<reference evidence="1 2" key="2">
    <citation type="submission" date="2018-11" db="EMBL/GenBank/DDBJ databases">
        <authorList>
            <consortium name="Pathogen Informatics"/>
        </authorList>
    </citation>
    <scope>NUCLEOTIDE SEQUENCE [LARGE SCALE GENOMIC DNA]</scope>
    <source>
        <strain evidence="1 2">NST_G2</strain>
    </source>
</reference>
<dbReference type="WBParaSite" id="SSLN_0001576001-mRNA-1">
    <property type="protein sequence ID" value="SSLN_0001576001-mRNA-1"/>
    <property type="gene ID" value="SSLN_0001576001"/>
</dbReference>
<reference evidence="3" key="1">
    <citation type="submission" date="2016-06" db="UniProtKB">
        <authorList>
            <consortium name="WormBaseParasite"/>
        </authorList>
    </citation>
    <scope>IDENTIFICATION</scope>
</reference>
<dbReference type="InterPro" id="IPR007245">
    <property type="entry name" value="PIG-T"/>
</dbReference>
<evidence type="ECO:0000313" key="1">
    <source>
        <dbReference type="EMBL" id="VDM01578.1"/>
    </source>
</evidence>
<dbReference type="Pfam" id="PF04113">
    <property type="entry name" value="Gpi16"/>
    <property type="match status" value="2"/>
</dbReference>
<accession>A0A183TFE4</accession>
<dbReference type="OrthoDB" id="331263at2759"/>
<dbReference type="GO" id="GO:0042765">
    <property type="term" value="C:GPI-anchor transamidase complex"/>
    <property type="evidence" value="ECO:0007669"/>
    <property type="project" value="InterPro"/>
</dbReference>
<gene>
    <name evidence="1" type="ORF">SSLN_LOCUS15192</name>
</gene>
<protein>
    <submittedName>
        <fullName evidence="3">GPI transamidase component PIG-T</fullName>
    </submittedName>
</protein>
<dbReference type="GO" id="GO:0016255">
    <property type="term" value="P:attachment of GPI anchor to protein"/>
    <property type="evidence" value="ECO:0007669"/>
    <property type="project" value="InterPro"/>
</dbReference>
<dbReference type="EMBL" id="UYSU01039681">
    <property type="protein sequence ID" value="VDM01578.1"/>
    <property type="molecule type" value="Genomic_DNA"/>
</dbReference>
<dbReference type="PANTHER" id="PTHR12959:SF11">
    <property type="entry name" value="GPI TRANSAMIDASE COMPONENT PIG-T"/>
    <property type="match status" value="1"/>
</dbReference>
<evidence type="ECO:0000313" key="3">
    <source>
        <dbReference type="WBParaSite" id="SSLN_0001576001-mRNA-1"/>
    </source>
</evidence>
<evidence type="ECO:0000313" key="2">
    <source>
        <dbReference type="Proteomes" id="UP000275846"/>
    </source>
</evidence>
<organism evidence="3">
    <name type="scientific">Schistocephalus solidus</name>
    <name type="common">Tapeworm</name>
    <dbReference type="NCBI Taxonomy" id="70667"/>
    <lineage>
        <taxon>Eukaryota</taxon>
        <taxon>Metazoa</taxon>
        <taxon>Spiralia</taxon>
        <taxon>Lophotrochozoa</taxon>
        <taxon>Platyhelminthes</taxon>
        <taxon>Cestoda</taxon>
        <taxon>Eucestoda</taxon>
        <taxon>Diphyllobothriidea</taxon>
        <taxon>Diphyllobothriidae</taxon>
        <taxon>Schistocephalus</taxon>
    </lineage>
</organism>
<proteinExistence type="predicted"/>
<name>A0A183TFE4_SCHSO</name>